<dbReference type="OrthoDB" id="3190691at2"/>
<accession>A0A327Z7Q5</accession>
<keyword evidence="3" id="KW-1185">Reference proteome</keyword>
<dbReference type="InterPro" id="IPR036866">
    <property type="entry name" value="RibonucZ/Hydroxyglut_hydro"/>
</dbReference>
<dbReference type="AlphaFoldDB" id="A0A327Z7Q5"/>
<dbReference type="SMART" id="SM00849">
    <property type="entry name" value="Lactamase_B"/>
    <property type="match status" value="1"/>
</dbReference>
<protein>
    <submittedName>
        <fullName evidence="2">Beta-lactamase family protein</fullName>
    </submittedName>
</protein>
<dbReference type="Gene3D" id="3.60.15.10">
    <property type="entry name" value="Ribonuclease Z/Hydroxyacylglutathione hydrolase-like"/>
    <property type="match status" value="1"/>
</dbReference>
<proteinExistence type="predicted"/>
<organism evidence="2 3">
    <name type="scientific">Actinoplanes lutulentus</name>
    <dbReference type="NCBI Taxonomy" id="1287878"/>
    <lineage>
        <taxon>Bacteria</taxon>
        <taxon>Bacillati</taxon>
        <taxon>Actinomycetota</taxon>
        <taxon>Actinomycetes</taxon>
        <taxon>Micromonosporales</taxon>
        <taxon>Micromonosporaceae</taxon>
        <taxon>Actinoplanes</taxon>
    </lineage>
</organism>
<evidence type="ECO:0000259" key="1">
    <source>
        <dbReference type="SMART" id="SM00849"/>
    </source>
</evidence>
<dbReference type="Proteomes" id="UP000249341">
    <property type="component" value="Unassembled WGS sequence"/>
</dbReference>
<feature type="domain" description="Metallo-beta-lactamase" evidence="1">
    <location>
        <begin position="7"/>
        <end position="172"/>
    </location>
</feature>
<evidence type="ECO:0000313" key="3">
    <source>
        <dbReference type="Proteomes" id="UP000249341"/>
    </source>
</evidence>
<evidence type="ECO:0000313" key="2">
    <source>
        <dbReference type="EMBL" id="RAK32720.1"/>
    </source>
</evidence>
<name>A0A327Z7Q5_9ACTN</name>
<sequence>MRVTKFTHSCLRLEGAGVLVVDPGVFSEESALDGADAVLITHEHFDHLDVDAVTAAVSRRPDLRIFAHEAVLPLLDSVAASTTAVASGEEFEAAGFRVRAYGGQHAIIHPYVPVFANLGFLIDDGAANVYHPGDSFTLPDGVEVETLFAPMNAPWATIAESLEFIRSARPGRAFALHDGLLNERGATVYGHHLENFSDTKFQRVAPGTVLD</sequence>
<dbReference type="EMBL" id="QLMJ01000013">
    <property type="protein sequence ID" value="RAK32720.1"/>
    <property type="molecule type" value="Genomic_DNA"/>
</dbReference>
<gene>
    <name evidence="2" type="ORF">B0I29_11315</name>
</gene>
<dbReference type="SUPFAM" id="SSF56281">
    <property type="entry name" value="Metallo-hydrolase/oxidoreductase"/>
    <property type="match status" value="1"/>
</dbReference>
<dbReference type="Pfam" id="PF13483">
    <property type="entry name" value="Lactamase_B_3"/>
    <property type="match status" value="1"/>
</dbReference>
<comment type="caution">
    <text evidence="2">The sequence shown here is derived from an EMBL/GenBank/DDBJ whole genome shotgun (WGS) entry which is preliminary data.</text>
</comment>
<dbReference type="RefSeq" id="WP_111651638.1">
    <property type="nucleotide sequence ID" value="NZ_JACHWI010000005.1"/>
</dbReference>
<dbReference type="InterPro" id="IPR001279">
    <property type="entry name" value="Metallo-B-lactamas"/>
</dbReference>
<reference evidence="2 3" key="1">
    <citation type="submission" date="2018-06" db="EMBL/GenBank/DDBJ databases">
        <title>Genomic Encyclopedia of Type Strains, Phase III (KMG-III): the genomes of soil and plant-associated and newly described type strains.</title>
        <authorList>
            <person name="Whitman W."/>
        </authorList>
    </citation>
    <scope>NUCLEOTIDE SEQUENCE [LARGE SCALE GENOMIC DNA]</scope>
    <source>
        <strain evidence="2 3">CGMCC 4.7090</strain>
    </source>
</reference>
<dbReference type="PANTHER" id="PTHR43546:SF3">
    <property type="entry name" value="UPF0173 METAL-DEPENDENT HYDROLASE MJ1163"/>
    <property type="match status" value="1"/>
</dbReference>
<dbReference type="PANTHER" id="PTHR43546">
    <property type="entry name" value="UPF0173 METAL-DEPENDENT HYDROLASE MJ1163-RELATED"/>
    <property type="match status" value="1"/>
</dbReference>
<dbReference type="InterPro" id="IPR050114">
    <property type="entry name" value="UPF0173_UPF0282_UlaG_hydrolase"/>
</dbReference>